<evidence type="ECO:0000313" key="8">
    <source>
        <dbReference type="Proteomes" id="UP000018087"/>
    </source>
</evidence>
<dbReference type="GO" id="GO:0005634">
    <property type="term" value="C:nucleus"/>
    <property type="evidence" value="ECO:0007669"/>
    <property type="project" value="UniProtKB-SubCell"/>
</dbReference>
<feature type="compositionally biased region" description="Polar residues" evidence="5">
    <location>
        <begin position="141"/>
        <end position="154"/>
    </location>
</feature>
<feature type="compositionally biased region" description="Basic and acidic residues" evidence="5">
    <location>
        <begin position="292"/>
        <end position="385"/>
    </location>
</feature>
<evidence type="ECO:0000256" key="2">
    <source>
        <dbReference type="ARBA" id="ARBA00023242"/>
    </source>
</evidence>
<keyword evidence="4" id="KW-0175">Coiled coil</keyword>
<feature type="DNA-binding region" description="HMG box" evidence="3">
    <location>
        <begin position="217"/>
        <end position="317"/>
    </location>
</feature>
<dbReference type="EMBL" id="KI440842">
    <property type="protein sequence ID" value="ERT02014.1"/>
    <property type="molecule type" value="Genomic_DNA"/>
</dbReference>
<dbReference type="HOGENOM" id="CLU_046160_1_1_1"/>
<evidence type="ECO:0000256" key="4">
    <source>
        <dbReference type="SAM" id="Coils"/>
    </source>
</evidence>
<evidence type="ECO:0000256" key="3">
    <source>
        <dbReference type="PROSITE-ProRule" id="PRU00267"/>
    </source>
</evidence>
<feature type="compositionally biased region" description="Basic and acidic residues" evidence="5">
    <location>
        <begin position="199"/>
        <end position="208"/>
    </location>
</feature>
<dbReference type="OrthoDB" id="10070927at2759"/>
<dbReference type="Gene3D" id="1.10.30.10">
    <property type="entry name" value="High mobility group box domain"/>
    <property type="match status" value="1"/>
</dbReference>
<dbReference type="InterPro" id="IPR009071">
    <property type="entry name" value="HMG_box_dom"/>
</dbReference>
<keyword evidence="3" id="KW-0238">DNA-binding</keyword>
<dbReference type="PROSITE" id="PS50118">
    <property type="entry name" value="HMG_BOX_2"/>
    <property type="match status" value="1"/>
</dbReference>
<dbReference type="Pfam" id="PF24245">
    <property type="entry name" value="INO80F"/>
    <property type="match status" value="1"/>
</dbReference>
<dbReference type="eggNOG" id="KOG0381">
    <property type="taxonomic scope" value="Eukaryota"/>
</dbReference>
<dbReference type="Proteomes" id="UP000018087">
    <property type="component" value="Unassembled WGS sequence"/>
</dbReference>
<evidence type="ECO:0000313" key="7">
    <source>
        <dbReference type="EMBL" id="ERT02014.1"/>
    </source>
</evidence>
<gene>
    <name evidence="7" type="ORF">HMPREF1624_00309</name>
</gene>
<dbReference type="InterPro" id="IPR056513">
    <property type="entry name" value="INO80F"/>
</dbReference>
<keyword evidence="8" id="KW-1185">Reference proteome</keyword>
<dbReference type="GO" id="GO:0003677">
    <property type="term" value="F:DNA binding"/>
    <property type="evidence" value="ECO:0007669"/>
    <property type="project" value="UniProtKB-UniRule"/>
</dbReference>
<comment type="subcellular location">
    <subcellularLocation>
        <location evidence="1">Nucleus</location>
    </subcellularLocation>
</comment>
<dbReference type="InterPro" id="IPR036910">
    <property type="entry name" value="HMG_box_dom_sf"/>
</dbReference>
<feature type="coiled-coil region" evidence="4">
    <location>
        <begin position="45"/>
        <end position="93"/>
    </location>
</feature>
<dbReference type="STRING" id="1391915.U7Q2A3"/>
<dbReference type="AlphaFoldDB" id="U7Q2A3"/>
<evidence type="ECO:0000256" key="1">
    <source>
        <dbReference type="ARBA" id="ARBA00004123"/>
    </source>
</evidence>
<feature type="compositionally biased region" description="Acidic residues" evidence="5">
    <location>
        <begin position="252"/>
        <end position="274"/>
    </location>
</feature>
<name>U7Q2A3_SPOS1</name>
<feature type="domain" description="HMG box" evidence="6">
    <location>
        <begin position="217"/>
        <end position="317"/>
    </location>
</feature>
<dbReference type="SUPFAM" id="SSF47095">
    <property type="entry name" value="HMG-box"/>
    <property type="match status" value="1"/>
</dbReference>
<sequence length="407" mass="44043">MAPCKRYQYSQTLKASPDCHGCALPRGYDSTPTSPGVPTLPPSVEEAYRRKCVFLKQRMADVEEANDAVRVRLARLKRQVEKQRLERAFLLEQLAKRTSTNVEDSDGSPSPPATPKDKPLRTKRGHRKSSVADGSGAPGSTFISQNLDPLSPSSDVFGKGDSQTQPTQSTPGASQRRGGRRPKATKEADDGASVSGKGKGGDDKEDKAAGSGSAAGLKRPGNAFELYCDEMRPTLVEKRKTNKQNKKKSGEDGDDVDMEDADAEEEEEEEDEAAAESAIDAELARGWTEMEQAEKDEFETRAAEEQAKYKKAKEEARQLKEKTKEDKDEKDGKEAGDEVDVGDKDGGKEAAEKATANDDKVDQEVGDDTGDKAEDKDTKSAAKEGEDTEMADPDSVAVATSSADKDE</sequence>
<feature type="region of interest" description="Disordered" evidence="5">
    <location>
        <begin position="236"/>
        <end position="407"/>
    </location>
</feature>
<feature type="region of interest" description="Disordered" evidence="5">
    <location>
        <begin position="97"/>
        <end position="223"/>
    </location>
</feature>
<protein>
    <recommendedName>
        <fullName evidence="6">HMG box domain-containing protein</fullName>
    </recommendedName>
</protein>
<accession>U7Q2A3</accession>
<evidence type="ECO:0000259" key="6">
    <source>
        <dbReference type="PROSITE" id="PS50118"/>
    </source>
</evidence>
<proteinExistence type="predicted"/>
<feature type="compositionally biased region" description="Polar residues" evidence="5">
    <location>
        <begin position="161"/>
        <end position="173"/>
    </location>
</feature>
<feature type="compositionally biased region" description="Polar residues" evidence="5">
    <location>
        <begin position="398"/>
        <end position="407"/>
    </location>
</feature>
<keyword evidence="2 3" id="KW-0539">Nucleus</keyword>
<dbReference type="SMART" id="SM00398">
    <property type="entry name" value="HMG"/>
    <property type="match status" value="1"/>
</dbReference>
<reference evidence="8" key="1">
    <citation type="journal article" date="2014" name="Genome Announc.">
        <title>Genome sequence of the pathogenic fungus Sporothrix schenckii (ATCC 58251).</title>
        <authorList>
            <person name="Cuomo C.A."/>
            <person name="Rodriguez-Del Valle N."/>
            <person name="Perez-Sanchez L."/>
            <person name="Abouelleil A."/>
            <person name="Goldberg J."/>
            <person name="Young S."/>
            <person name="Zeng Q."/>
            <person name="Birren B.W."/>
        </authorList>
    </citation>
    <scope>NUCLEOTIDE SEQUENCE [LARGE SCALE GENOMIC DNA]</scope>
    <source>
        <strain evidence="8">ATCC 58251 / de Perez 2211183</strain>
    </source>
</reference>
<evidence type="ECO:0000256" key="5">
    <source>
        <dbReference type="SAM" id="MobiDB-lite"/>
    </source>
</evidence>
<organism evidence="7 8">
    <name type="scientific">Sporothrix schenckii (strain ATCC 58251 / de Perez 2211183)</name>
    <name type="common">Rose-picker's disease fungus</name>
    <dbReference type="NCBI Taxonomy" id="1391915"/>
    <lineage>
        <taxon>Eukaryota</taxon>
        <taxon>Fungi</taxon>
        <taxon>Dikarya</taxon>
        <taxon>Ascomycota</taxon>
        <taxon>Pezizomycotina</taxon>
        <taxon>Sordariomycetes</taxon>
        <taxon>Sordariomycetidae</taxon>
        <taxon>Ophiostomatales</taxon>
        <taxon>Ophiostomataceae</taxon>
        <taxon>Sporothrix</taxon>
    </lineage>
</organism>